<dbReference type="InterPro" id="IPR001437">
    <property type="entry name" value="Tscrpt_elong_fac_GreA/B_C"/>
</dbReference>
<evidence type="ECO:0000256" key="9">
    <source>
        <dbReference type="RuleBase" id="RU000556"/>
    </source>
</evidence>
<dbReference type="GO" id="GO:0003746">
    <property type="term" value="F:translation elongation factor activity"/>
    <property type="evidence" value="ECO:0007669"/>
    <property type="project" value="UniProtKB-KW"/>
</dbReference>
<reference evidence="12" key="2">
    <citation type="submission" date="2020-09" db="EMBL/GenBank/DDBJ databases">
        <authorList>
            <person name="Sun Q."/>
            <person name="Zhou Y."/>
        </authorList>
    </citation>
    <scope>NUCLEOTIDE SEQUENCE</scope>
    <source>
        <strain evidence="12">CGMCC 1.14988</strain>
    </source>
</reference>
<dbReference type="Pfam" id="PF03449">
    <property type="entry name" value="GreA_GreB_N"/>
    <property type="match status" value="1"/>
</dbReference>
<sequence>MAETWLSQEAYDRLSEELETLKTEGREHISAEIETARAHGDLKENAEYHSAKEEQGKMEARIRQLESLLRDARIGQPQDTDEVRPGLVVALDVDGDEETYLVGSREDHHDEFDILSADSPMGRAVLGRKTGDTVSFETPAGMTLSVTVQDIRTP</sequence>
<keyword evidence="12" id="KW-0251">Elongation factor</keyword>
<gene>
    <name evidence="8 12" type="primary">greA</name>
    <name evidence="12" type="ORF">GCM10011354_31960</name>
</gene>
<dbReference type="Gene3D" id="1.10.287.180">
    <property type="entry name" value="Transcription elongation factor, GreA/GreB, N-terminal domain"/>
    <property type="match status" value="1"/>
</dbReference>
<evidence type="ECO:0000256" key="6">
    <source>
        <dbReference type="ARBA" id="ARBA00024916"/>
    </source>
</evidence>
<proteinExistence type="inferred from homology"/>
<comment type="caution">
    <text evidence="12">The sequence shown here is derived from an EMBL/GenBank/DDBJ whole genome shotgun (WGS) entry which is preliminary data.</text>
</comment>
<comment type="similarity">
    <text evidence="1 8 9">Belongs to the GreA/GreB family.</text>
</comment>
<keyword evidence="4 8" id="KW-0238">DNA-binding</keyword>
<dbReference type="PROSITE" id="PS00829">
    <property type="entry name" value="GREAB_1"/>
    <property type="match status" value="1"/>
</dbReference>
<dbReference type="GO" id="GO:0070063">
    <property type="term" value="F:RNA polymerase binding"/>
    <property type="evidence" value="ECO:0007669"/>
    <property type="project" value="InterPro"/>
</dbReference>
<organism evidence="12 13">
    <name type="scientific">Egicoccus halophilus</name>
    <dbReference type="NCBI Taxonomy" id="1670830"/>
    <lineage>
        <taxon>Bacteria</taxon>
        <taxon>Bacillati</taxon>
        <taxon>Actinomycetota</taxon>
        <taxon>Nitriliruptoria</taxon>
        <taxon>Egicoccales</taxon>
        <taxon>Egicoccaceae</taxon>
        <taxon>Egicoccus</taxon>
    </lineage>
</organism>
<dbReference type="Proteomes" id="UP000650511">
    <property type="component" value="Unassembled WGS sequence"/>
</dbReference>
<dbReference type="InterPro" id="IPR006359">
    <property type="entry name" value="Tscrpt_elong_fac_GreA"/>
</dbReference>
<comment type="function">
    <text evidence="6 8 9">Necessary for efficient RNA polymerase transcription elongation past template-encoded arresting sites. The arresting sites in DNA have the property of trapping a certain fraction of elongating RNA polymerases that pass through, resulting in locked ternary complexes. Cleavage of the nascent transcript by cleavage factors such as GreA or GreB allows the resumption of elongation from the new 3'terminus. GreA releases sequences of 2 to 3 nucleotides.</text>
</comment>
<feature type="domain" description="Transcription elongation factor GreA/GreB N-terminal" evidence="11">
    <location>
        <begin position="5"/>
        <end position="74"/>
    </location>
</feature>
<reference evidence="12" key="1">
    <citation type="journal article" date="2014" name="Int. J. Syst. Evol. Microbiol.">
        <title>Complete genome sequence of Corynebacterium casei LMG S-19264T (=DSM 44701T), isolated from a smear-ripened cheese.</title>
        <authorList>
            <consortium name="US DOE Joint Genome Institute (JGI-PGF)"/>
            <person name="Walter F."/>
            <person name="Albersmeier A."/>
            <person name="Kalinowski J."/>
            <person name="Ruckert C."/>
        </authorList>
    </citation>
    <scope>NUCLEOTIDE SEQUENCE</scope>
    <source>
        <strain evidence="12">CGMCC 1.14988</strain>
    </source>
</reference>
<dbReference type="PANTHER" id="PTHR30437">
    <property type="entry name" value="TRANSCRIPTION ELONGATION FACTOR GREA"/>
    <property type="match status" value="1"/>
</dbReference>
<dbReference type="NCBIfam" id="TIGR01462">
    <property type="entry name" value="greA"/>
    <property type="match status" value="1"/>
</dbReference>
<dbReference type="InterPro" id="IPR036953">
    <property type="entry name" value="GreA/GreB_C_sf"/>
</dbReference>
<dbReference type="PROSITE" id="PS00830">
    <property type="entry name" value="GREAB_2"/>
    <property type="match status" value="1"/>
</dbReference>
<evidence type="ECO:0000256" key="5">
    <source>
        <dbReference type="ARBA" id="ARBA00023163"/>
    </source>
</evidence>
<dbReference type="InterPro" id="IPR022691">
    <property type="entry name" value="Tscrpt_elong_fac_GreA/B_N"/>
</dbReference>
<keyword evidence="13" id="KW-1185">Reference proteome</keyword>
<dbReference type="InterPro" id="IPR028624">
    <property type="entry name" value="Tscrpt_elong_fac_GreA/B"/>
</dbReference>
<keyword evidence="3 8" id="KW-0805">Transcription regulation</keyword>
<dbReference type="InterPro" id="IPR018151">
    <property type="entry name" value="TF_GreA/GreB_CS"/>
</dbReference>
<accession>A0A8J3ET86</accession>
<dbReference type="InterPro" id="IPR023459">
    <property type="entry name" value="Tscrpt_elong_fac_GreA/B_fam"/>
</dbReference>
<feature type="domain" description="Transcription elongation factor GreA/GreB C-terminal" evidence="10">
    <location>
        <begin position="79"/>
        <end position="152"/>
    </location>
</feature>
<evidence type="ECO:0000256" key="1">
    <source>
        <dbReference type="ARBA" id="ARBA00008213"/>
    </source>
</evidence>
<evidence type="ECO:0000313" key="13">
    <source>
        <dbReference type="Proteomes" id="UP000650511"/>
    </source>
</evidence>
<dbReference type="FunFam" id="1.10.287.180:FF:000001">
    <property type="entry name" value="Transcription elongation factor GreA"/>
    <property type="match status" value="1"/>
</dbReference>
<dbReference type="SUPFAM" id="SSF46557">
    <property type="entry name" value="GreA transcript cleavage protein, N-terminal domain"/>
    <property type="match status" value="1"/>
</dbReference>
<dbReference type="PIRSF" id="PIRSF006092">
    <property type="entry name" value="GreA_GreB"/>
    <property type="match status" value="1"/>
</dbReference>
<protein>
    <recommendedName>
        <fullName evidence="2 8">Transcription elongation factor GreA</fullName>
    </recommendedName>
    <alternativeName>
        <fullName evidence="7 8">Transcript cleavage factor GreA</fullName>
    </alternativeName>
</protein>
<evidence type="ECO:0000259" key="10">
    <source>
        <dbReference type="Pfam" id="PF01272"/>
    </source>
</evidence>
<dbReference type="GO" id="GO:0032784">
    <property type="term" value="P:regulation of DNA-templated transcription elongation"/>
    <property type="evidence" value="ECO:0007669"/>
    <property type="project" value="UniProtKB-UniRule"/>
</dbReference>
<dbReference type="PANTHER" id="PTHR30437:SF4">
    <property type="entry name" value="TRANSCRIPTION ELONGATION FACTOR GREA"/>
    <property type="match status" value="1"/>
</dbReference>
<dbReference type="SUPFAM" id="SSF54534">
    <property type="entry name" value="FKBP-like"/>
    <property type="match status" value="1"/>
</dbReference>
<dbReference type="InterPro" id="IPR036805">
    <property type="entry name" value="Tscrpt_elong_fac_GreA/B_N_sf"/>
</dbReference>
<evidence type="ECO:0000256" key="7">
    <source>
        <dbReference type="ARBA" id="ARBA00030776"/>
    </source>
</evidence>
<evidence type="ECO:0000256" key="3">
    <source>
        <dbReference type="ARBA" id="ARBA00023015"/>
    </source>
</evidence>
<dbReference type="GO" id="GO:0003677">
    <property type="term" value="F:DNA binding"/>
    <property type="evidence" value="ECO:0007669"/>
    <property type="project" value="UniProtKB-UniRule"/>
</dbReference>
<dbReference type="EMBL" id="BMHA01000013">
    <property type="protein sequence ID" value="GGI09013.1"/>
    <property type="molecule type" value="Genomic_DNA"/>
</dbReference>
<dbReference type="Pfam" id="PF01272">
    <property type="entry name" value="GreA_GreB"/>
    <property type="match status" value="1"/>
</dbReference>
<evidence type="ECO:0000313" key="12">
    <source>
        <dbReference type="EMBL" id="GGI09013.1"/>
    </source>
</evidence>
<evidence type="ECO:0000256" key="8">
    <source>
        <dbReference type="HAMAP-Rule" id="MF_00105"/>
    </source>
</evidence>
<dbReference type="AlphaFoldDB" id="A0A8J3ET86"/>
<evidence type="ECO:0000259" key="11">
    <source>
        <dbReference type="Pfam" id="PF03449"/>
    </source>
</evidence>
<keyword evidence="5 8" id="KW-0804">Transcription</keyword>
<evidence type="ECO:0000256" key="2">
    <source>
        <dbReference type="ARBA" id="ARBA00013729"/>
    </source>
</evidence>
<evidence type="ECO:0000256" key="4">
    <source>
        <dbReference type="ARBA" id="ARBA00023125"/>
    </source>
</evidence>
<dbReference type="Gene3D" id="3.10.50.30">
    <property type="entry name" value="Transcription elongation factor, GreA/GreB, C-terminal domain"/>
    <property type="match status" value="1"/>
</dbReference>
<dbReference type="RefSeq" id="WP_229730679.1">
    <property type="nucleotide sequence ID" value="NZ_BMHA01000013.1"/>
</dbReference>
<name>A0A8J3ET86_9ACTN</name>
<dbReference type="HAMAP" id="MF_00105">
    <property type="entry name" value="GreA_GreB"/>
    <property type="match status" value="1"/>
</dbReference>
<keyword evidence="12" id="KW-0648">Protein biosynthesis</keyword>
<dbReference type="GO" id="GO:0006354">
    <property type="term" value="P:DNA-templated transcription elongation"/>
    <property type="evidence" value="ECO:0007669"/>
    <property type="project" value="TreeGrafter"/>
</dbReference>